<sequence>MPMDVCMRVNVMELSFLSESMTNTFLVFHLLNFLLFLMPSSSELFLIEMGFSLRFLKQLLVIFSENFGRIFFIVILS</sequence>
<keyword evidence="1" id="KW-1133">Transmembrane helix</keyword>
<proteinExistence type="predicted"/>
<reference evidence="2" key="1">
    <citation type="submission" date="2018-02" db="EMBL/GenBank/DDBJ databases">
        <title>Rhizophora mucronata_Transcriptome.</title>
        <authorList>
            <person name="Meera S.P."/>
            <person name="Sreeshan A."/>
            <person name="Augustine A."/>
        </authorList>
    </citation>
    <scope>NUCLEOTIDE SEQUENCE</scope>
    <source>
        <tissue evidence="2">Leaf</tissue>
    </source>
</reference>
<keyword evidence="1" id="KW-0472">Membrane</keyword>
<organism evidence="2">
    <name type="scientific">Rhizophora mucronata</name>
    <name type="common">Asiatic mangrove</name>
    <dbReference type="NCBI Taxonomy" id="61149"/>
    <lineage>
        <taxon>Eukaryota</taxon>
        <taxon>Viridiplantae</taxon>
        <taxon>Streptophyta</taxon>
        <taxon>Embryophyta</taxon>
        <taxon>Tracheophyta</taxon>
        <taxon>Spermatophyta</taxon>
        <taxon>Magnoliopsida</taxon>
        <taxon>eudicotyledons</taxon>
        <taxon>Gunneridae</taxon>
        <taxon>Pentapetalae</taxon>
        <taxon>rosids</taxon>
        <taxon>fabids</taxon>
        <taxon>Malpighiales</taxon>
        <taxon>Rhizophoraceae</taxon>
        <taxon>Rhizophora</taxon>
    </lineage>
</organism>
<evidence type="ECO:0000256" key="1">
    <source>
        <dbReference type="SAM" id="Phobius"/>
    </source>
</evidence>
<evidence type="ECO:0000313" key="2">
    <source>
        <dbReference type="EMBL" id="MBX08786.1"/>
    </source>
</evidence>
<protein>
    <submittedName>
        <fullName evidence="2">Uncharacterized protein</fullName>
    </submittedName>
</protein>
<keyword evidence="1" id="KW-0812">Transmembrane</keyword>
<dbReference type="EMBL" id="GGEC01028302">
    <property type="protein sequence ID" value="MBX08786.1"/>
    <property type="molecule type" value="Transcribed_RNA"/>
</dbReference>
<feature type="transmembrane region" description="Helical" evidence="1">
    <location>
        <begin position="20"/>
        <end position="38"/>
    </location>
</feature>
<name>A0A2P2KSS3_RHIMU</name>
<accession>A0A2P2KSS3</accession>
<dbReference type="AlphaFoldDB" id="A0A2P2KSS3"/>